<dbReference type="OMA" id="WESGCRY"/>
<dbReference type="EMBL" id="MNAD01000893">
    <property type="protein sequence ID" value="OJT09655.1"/>
    <property type="molecule type" value="Genomic_DNA"/>
</dbReference>
<reference evidence="2 3" key="1">
    <citation type="submission" date="2016-10" db="EMBL/GenBank/DDBJ databases">
        <title>Genome sequence of the basidiomycete white-rot fungus Trametes pubescens.</title>
        <authorList>
            <person name="Makela M.R."/>
            <person name="Granchi Z."/>
            <person name="Peng M."/>
            <person name="De Vries R.P."/>
            <person name="Grigoriev I."/>
            <person name="Riley R."/>
            <person name="Hilden K."/>
        </authorList>
    </citation>
    <scope>NUCLEOTIDE SEQUENCE [LARGE SCALE GENOMIC DNA]</scope>
    <source>
        <strain evidence="2 3">FBCC735</strain>
    </source>
</reference>
<gene>
    <name evidence="2" type="ORF">TRAPUB_13864</name>
</gene>
<dbReference type="STRING" id="154538.A0A1M2VPZ0"/>
<feature type="region of interest" description="Disordered" evidence="1">
    <location>
        <begin position="1"/>
        <end position="20"/>
    </location>
</feature>
<comment type="caution">
    <text evidence="2">The sequence shown here is derived from an EMBL/GenBank/DDBJ whole genome shotgun (WGS) entry which is preliminary data.</text>
</comment>
<feature type="non-terminal residue" evidence="2">
    <location>
        <position position="232"/>
    </location>
</feature>
<proteinExistence type="predicted"/>
<evidence type="ECO:0000313" key="3">
    <source>
        <dbReference type="Proteomes" id="UP000184267"/>
    </source>
</evidence>
<feature type="compositionally biased region" description="Polar residues" evidence="1">
    <location>
        <begin position="1"/>
        <end position="15"/>
    </location>
</feature>
<dbReference type="AlphaFoldDB" id="A0A1M2VPZ0"/>
<organism evidence="2 3">
    <name type="scientific">Trametes pubescens</name>
    <name type="common">White-rot fungus</name>
    <dbReference type="NCBI Taxonomy" id="154538"/>
    <lineage>
        <taxon>Eukaryota</taxon>
        <taxon>Fungi</taxon>
        <taxon>Dikarya</taxon>
        <taxon>Basidiomycota</taxon>
        <taxon>Agaricomycotina</taxon>
        <taxon>Agaricomycetes</taxon>
        <taxon>Polyporales</taxon>
        <taxon>Polyporaceae</taxon>
        <taxon>Trametes</taxon>
    </lineage>
</organism>
<keyword evidence="3" id="KW-1185">Reference proteome</keyword>
<evidence type="ECO:0000256" key="1">
    <source>
        <dbReference type="SAM" id="MobiDB-lite"/>
    </source>
</evidence>
<evidence type="ECO:0008006" key="4">
    <source>
        <dbReference type="Google" id="ProtNLM"/>
    </source>
</evidence>
<dbReference type="OrthoDB" id="2801433at2759"/>
<feature type="region of interest" description="Disordered" evidence="1">
    <location>
        <begin position="203"/>
        <end position="232"/>
    </location>
</feature>
<evidence type="ECO:0000313" key="2">
    <source>
        <dbReference type="EMBL" id="OJT09655.1"/>
    </source>
</evidence>
<accession>A0A1M2VPZ0</accession>
<sequence length="232" mass="25819">MSTTSNGDATVTHNNGKAAPNLTVGRVTPSALFSWESGCRYYFRVKKVVETDQVAFASGGLLDPRLVDWYTTNAAELETLSFSNFMARLRDSWLSPDWADAIRATIFSTPHDEEKSLESWITFLELQNSYLRGTDIHLDENTLRSVISASACSHIRLLTLRGEYRNIEKYSSWKSALIAQDNERLVERAQLYRHFERFTKARSATTYPSKGAPKSRSGGNSGGNSGGSSSQS</sequence>
<dbReference type="Proteomes" id="UP000184267">
    <property type="component" value="Unassembled WGS sequence"/>
</dbReference>
<name>A0A1M2VPZ0_TRAPU</name>
<protein>
    <recommendedName>
        <fullName evidence="4">Retrotransposon gag domain-containing protein</fullName>
    </recommendedName>
</protein>